<dbReference type="EMBL" id="JBBPCC010000028">
    <property type="protein sequence ID" value="MEK8132271.1"/>
    <property type="molecule type" value="Genomic_DNA"/>
</dbReference>
<gene>
    <name evidence="2" type="ORF">WMW72_30670</name>
</gene>
<dbReference type="Gene3D" id="3.40.630.30">
    <property type="match status" value="1"/>
</dbReference>
<comment type="caution">
    <text evidence="2">The sequence shown here is derived from an EMBL/GenBank/DDBJ whole genome shotgun (WGS) entry which is preliminary data.</text>
</comment>
<dbReference type="PROSITE" id="PS51186">
    <property type="entry name" value="GNAT"/>
    <property type="match status" value="1"/>
</dbReference>
<keyword evidence="2" id="KW-0808">Transferase</keyword>
<dbReference type="Pfam" id="PF13673">
    <property type="entry name" value="Acetyltransf_10"/>
    <property type="match status" value="1"/>
</dbReference>
<dbReference type="GO" id="GO:0016746">
    <property type="term" value="F:acyltransferase activity"/>
    <property type="evidence" value="ECO:0007669"/>
    <property type="project" value="UniProtKB-KW"/>
</dbReference>
<dbReference type="Proteomes" id="UP001469365">
    <property type="component" value="Unassembled WGS sequence"/>
</dbReference>
<evidence type="ECO:0000313" key="2">
    <source>
        <dbReference type="EMBL" id="MEK8132271.1"/>
    </source>
</evidence>
<reference evidence="2 3" key="1">
    <citation type="submission" date="2024-04" db="EMBL/GenBank/DDBJ databases">
        <title>draft genome sequnece of Paenibacillus filicis.</title>
        <authorList>
            <person name="Kim D.-U."/>
        </authorList>
    </citation>
    <scope>NUCLEOTIDE SEQUENCE [LARGE SCALE GENOMIC DNA]</scope>
    <source>
        <strain evidence="2 3">KACC14197</strain>
    </source>
</reference>
<organism evidence="2 3">
    <name type="scientific">Paenibacillus filicis</name>
    <dbReference type="NCBI Taxonomy" id="669464"/>
    <lineage>
        <taxon>Bacteria</taxon>
        <taxon>Bacillati</taxon>
        <taxon>Bacillota</taxon>
        <taxon>Bacilli</taxon>
        <taxon>Bacillales</taxon>
        <taxon>Paenibacillaceae</taxon>
        <taxon>Paenibacillus</taxon>
    </lineage>
</organism>
<dbReference type="PANTHER" id="PTHR13355">
    <property type="entry name" value="GLUCOSAMINE 6-PHOSPHATE N-ACETYLTRANSFERASE"/>
    <property type="match status" value="1"/>
</dbReference>
<keyword evidence="3" id="KW-1185">Reference proteome</keyword>
<proteinExistence type="predicted"/>
<evidence type="ECO:0000313" key="3">
    <source>
        <dbReference type="Proteomes" id="UP001469365"/>
    </source>
</evidence>
<dbReference type="SUPFAM" id="SSF55729">
    <property type="entry name" value="Acyl-CoA N-acyltransferases (Nat)"/>
    <property type="match status" value="1"/>
</dbReference>
<sequence length="148" mass="16695">MTIEAIAVTSDEQLKQGLQIRMEVFVKEQQVPADLELDEFDASWDACRHYLLVDDGRAVAAARYRMYDEETAKLQRIAVLASHRGLGLGRTIIEAMEADIRQRGIGAVILDAQTQAEPFYAKLGYVTISEEPFLDAGIWHVRMKKTLI</sequence>
<keyword evidence="2" id="KW-0012">Acyltransferase</keyword>
<dbReference type="InterPro" id="IPR016181">
    <property type="entry name" value="Acyl_CoA_acyltransferase"/>
</dbReference>
<dbReference type="InterPro" id="IPR000182">
    <property type="entry name" value="GNAT_dom"/>
</dbReference>
<evidence type="ECO:0000259" key="1">
    <source>
        <dbReference type="PROSITE" id="PS51186"/>
    </source>
</evidence>
<name>A0ABU9DVI9_9BACL</name>
<accession>A0ABU9DVI9</accession>
<dbReference type="InterPro" id="IPR039143">
    <property type="entry name" value="GNPNAT1-like"/>
</dbReference>
<feature type="domain" description="N-acetyltransferase" evidence="1">
    <location>
        <begin position="1"/>
        <end position="148"/>
    </location>
</feature>
<protein>
    <submittedName>
        <fullName evidence="2">GNAT family N-acetyltransferase</fullName>
        <ecNumber evidence="2">2.3.1.-</ecNumber>
    </submittedName>
</protein>
<dbReference type="EC" id="2.3.1.-" evidence="2"/>
<dbReference type="PANTHER" id="PTHR13355:SF11">
    <property type="entry name" value="GLUCOSAMINE 6-PHOSPHATE N-ACETYLTRANSFERASE"/>
    <property type="match status" value="1"/>
</dbReference>
<dbReference type="CDD" id="cd04301">
    <property type="entry name" value="NAT_SF"/>
    <property type="match status" value="1"/>
</dbReference>